<comment type="caution">
    <text evidence="1">The sequence shown here is derived from an EMBL/GenBank/DDBJ whole genome shotgun (WGS) entry which is preliminary data.</text>
</comment>
<dbReference type="EMBL" id="JAUIZM010000008">
    <property type="protein sequence ID" value="KAK1372130.1"/>
    <property type="molecule type" value="Genomic_DNA"/>
</dbReference>
<keyword evidence="2" id="KW-1185">Reference proteome</keyword>
<name>A0AAD8HU45_9APIA</name>
<protein>
    <submittedName>
        <fullName evidence="1">Uncharacterized protein</fullName>
    </submittedName>
</protein>
<reference evidence="1" key="1">
    <citation type="submission" date="2023-02" db="EMBL/GenBank/DDBJ databases">
        <title>Genome of toxic invasive species Heracleum sosnowskyi carries increased number of genes despite the absence of recent whole-genome duplications.</title>
        <authorList>
            <person name="Schelkunov M."/>
            <person name="Shtratnikova V."/>
            <person name="Makarenko M."/>
            <person name="Klepikova A."/>
            <person name="Omelchenko D."/>
            <person name="Novikova G."/>
            <person name="Obukhova E."/>
            <person name="Bogdanov V."/>
            <person name="Penin A."/>
            <person name="Logacheva M."/>
        </authorList>
    </citation>
    <scope>NUCLEOTIDE SEQUENCE</scope>
    <source>
        <strain evidence="1">Hsosn_3</strain>
        <tissue evidence="1">Leaf</tissue>
    </source>
</reference>
<organism evidence="1 2">
    <name type="scientific">Heracleum sosnowskyi</name>
    <dbReference type="NCBI Taxonomy" id="360622"/>
    <lineage>
        <taxon>Eukaryota</taxon>
        <taxon>Viridiplantae</taxon>
        <taxon>Streptophyta</taxon>
        <taxon>Embryophyta</taxon>
        <taxon>Tracheophyta</taxon>
        <taxon>Spermatophyta</taxon>
        <taxon>Magnoliopsida</taxon>
        <taxon>eudicotyledons</taxon>
        <taxon>Gunneridae</taxon>
        <taxon>Pentapetalae</taxon>
        <taxon>asterids</taxon>
        <taxon>campanulids</taxon>
        <taxon>Apiales</taxon>
        <taxon>Apiaceae</taxon>
        <taxon>Apioideae</taxon>
        <taxon>apioid superclade</taxon>
        <taxon>Tordylieae</taxon>
        <taxon>Tordyliinae</taxon>
        <taxon>Heracleum</taxon>
    </lineage>
</organism>
<dbReference type="AlphaFoldDB" id="A0AAD8HU45"/>
<reference evidence="1" key="2">
    <citation type="submission" date="2023-05" db="EMBL/GenBank/DDBJ databases">
        <authorList>
            <person name="Schelkunov M.I."/>
        </authorList>
    </citation>
    <scope>NUCLEOTIDE SEQUENCE</scope>
    <source>
        <strain evidence="1">Hsosn_3</strain>
        <tissue evidence="1">Leaf</tissue>
    </source>
</reference>
<sequence length="267" mass="31160">MELQLPTGNLSGYLLWRIKDSTFKCRLRQRKQIVLLDGDGRDVTKSPDDTIAKTFTIVKSTKFQKLQKYTSGHHGHYLQDNWNSNINKKTSGDVQEYYLLICSHVTNKSVVTDQIIDCAFFEETTRNKIELDHGMKEARTDMCGHPWDKSQFQELLSFTWNLVHKLHIFPNLALQGHQSDSRSVFAFTLQHWNKFQLEGSFRSQKCCYYQMEILANLDFSTNFSLYVRKNGREEKLDKLSTDLQHYIPRLSQVQSCGKIFESRLGSE</sequence>
<evidence type="ECO:0000313" key="1">
    <source>
        <dbReference type="EMBL" id="KAK1372130.1"/>
    </source>
</evidence>
<gene>
    <name evidence="1" type="ORF">POM88_038222</name>
</gene>
<proteinExistence type="predicted"/>
<accession>A0AAD8HU45</accession>
<dbReference type="Proteomes" id="UP001237642">
    <property type="component" value="Unassembled WGS sequence"/>
</dbReference>
<evidence type="ECO:0000313" key="2">
    <source>
        <dbReference type="Proteomes" id="UP001237642"/>
    </source>
</evidence>